<organism evidence="2 3">
    <name type="scientific">Ktedonosporobacter rubrisoli</name>
    <dbReference type="NCBI Taxonomy" id="2509675"/>
    <lineage>
        <taxon>Bacteria</taxon>
        <taxon>Bacillati</taxon>
        <taxon>Chloroflexota</taxon>
        <taxon>Ktedonobacteria</taxon>
        <taxon>Ktedonobacterales</taxon>
        <taxon>Ktedonosporobacteraceae</taxon>
        <taxon>Ktedonosporobacter</taxon>
    </lineage>
</organism>
<evidence type="ECO:0000313" key="2">
    <source>
        <dbReference type="EMBL" id="QBD81097.1"/>
    </source>
</evidence>
<dbReference type="KEGG" id="kbs:EPA93_36050"/>
<dbReference type="EMBL" id="CP035758">
    <property type="protein sequence ID" value="QBD81097.1"/>
    <property type="molecule type" value="Genomic_DNA"/>
</dbReference>
<feature type="domain" description="Helix-turn-helix" evidence="1">
    <location>
        <begin position="5"/>
        <end position="49"/>
    </location>
</feature>
<keyword evidence="3" id="KW-1185">Reference proteome</keyword>
<dbReference type="InterPro" id="IPR010093">
    <property type="entry name" value="SinI_DNA-bd"/>
</dbReference>
<dbReference type="Gene3D" id="1.10.1660.10">
    <property type="match status" value="1"/>
</dbReference>
<evidence type="ECO:0000313" key="3">
    <source>
        <dbReference type="Proteomes" id="UP000290365"/>
    </source>
</evidence>
<dbReference type="Pfam" id="PF12728">
    <property type="entry name" value="HTH_17"/>
    <property type="match status" value="1"/>
</dbReference>
<dbReference type="RefSeq" id="WP_129892159.1">
    <property type="nucleotide sequence ID" value="NZ_CP035758.1"/>
</dbReference>
<dbReference type="GO" id="GO:0003677">
    <property type="term" value="F:DNA binding"/>
    <property type="evidence" value="ECO:0007669"/>
    <property type="project" value="UniProtKB-KW"/>
</dbReference>
<dbReference type="NCBIfam" id="TIGR01764">
    <property type="entry name" value="excise"/>
    <property type="match status" value="1"/>
</dbReference>
<evidence type="ECO:0000259" key="1">
    <source>
        <dbReference type="Pfam" id="PF12728"/>
    </source>
</evidence>
<keyword evidence="2" id="KW-0238">DNA-binding</keyword>
<sequence length="143" mass="15766">MNQTLYSVEQVADLLGLHPRTVRNFVRDGKLKAIRAGKQYRIAAEDLAAMTGRPTSSFEPEPLRRTRYVEVSSIVEIDAIDPETTQRITNLLVGTAGSQDGDDALLHVEIVYNEQRARLKVILIGDIGAISLMLKLLHTVLGG</sequence>
<dbReference type="InterPro" id="IPR009061">
    <property type="entry name" value="DNA-bd_dom_put_sf"/>
</dbReference>
<name>A0A4P6JZ84_KTERU</name>
<reference evidence="2 3" key="1">
    <citation type="submission" date="2019-01" db="EMBL/GenBank/DDBJ databases">
        <title>Ktedonosporobacter rubrisoli SCAWS-G2.</title>
        <authorList>
            <person name="Huang Y."/>
            <person name="Yan B."/>
        </authorList>
    </citation>
    <scope>NUCLEOTIDE SEQUENCE [LARGE SCALE GENOMIC DNA]</scope>
    <source>
        <strain evidence="2 3">SCAWS-G2</strain>
    </source>
</reference>
<dbReference type="OrthoDB" id="163788at2"/>
<dbReference type="AlphaFoldDB" id="A0A4P6JZ84"/>
<gene>
    <name evidence="2" type="ORF">EPA93_36050</name>
</gene>
<dbReference type="SUPFAM" id="SSF46955">
    <property type="entry name" value="Putative DNA-binding domain"/>
    <property type="match status" value="1"/>
</dbReference>
<proteinExistence type="predicted"/>
<dbReference type="InterPro" id="IPR041657">
    <property type="entry name" value="HTH_17"/>
</dbReference>
<dbReference type="Proteomes" id="UP000290365">
    <property type="component" value="Chromosome"/>
</dbReference>
<accession>A0A4P6JZ84</accession>
<protein>
    <submittedName>
        <fullName evidence="2">DNA-binding protein</fullName>
    </submittedName>
</protein>